<feature type="transmembrane region" description="Helical" evidence="8">
    <location>
        <begin position="218"/>
        <end position="237"/>
    </location>
</feature>
<evidence type="ECO:0000256" key="2">
    <source>
        <dbReference type="ARBA" id="ARBA00009816"/>
    </source>
</evidence>
<dbReference type="Proteomes" id="UP000549394">
    <property type="component" value="Unassembled WGS sequence"/>
</dbReference>
<feature type="compositionally biased region" description="Basic and acidic residues" evidence="7">
    <location>
        <begin position="477"/>
        <end position="499"/>
    </location>
</feature>
<evidence type="ECO:0000256" key="5">
    <source>
        <dbReference type="ARBA" id="ARBA00023136"/>
    </source>
</evidence>
<evidence type="ECO:0000256" key="3">
    <source>
        <dbReference type="ARBA" id="ARBA00022692"/>
    </source>
</evidence>
<name>A0A7I8W7C2_9ANNE</name>
<dbReference type="Pfam" id="PF10204">
    <property type="entry name" value="DuoxA"/>
    <property type="match status" value="1"/>
</dbReference>
<protein>
    <submittedName>
        <fullName evidence="9">DgyrCDS12337</fullName>
    </submittedName>
</protein>
<accession>A0A7I8W7C2</accession>
<dbReference type="OrthoDB" id="10042652at2759"/>
<comment type="similarity">
    <text evidence="2">Belongs to the DUOXA family.</text>
</comment>
<feature type="compositionally biased region" description="Basic and acidic residues" evidence="7">
    <location>
        <begin position="429"/>
        <end position="445"/>
    </location>
</feature>
<evidence type="ECO:0000256" key="1">
    <source>
        <dbReference type="ARBA" id="ARBA00004141"/>
    </source>
</evidence>
<evidence type="ECO:0000313" key="9">
    <source>
        <dbReference type="EMBL" id="CAD5124033.1"/>
    </source>
</evidence>
<feature type="transmembrane region" description="Helical" evidence="8">
    <location>
        <begin position="257"/>
        <end position="281"/>
    </location>
</feature>
<keyword evidence="5 8" id="KW-0472">Membrane</keyword>
<evidence type="ECO:0000256" key="8">
    <source>
        <dbReference type="SAM" id="Phobius"/>
    </source>
</evidence>
<sequence length="541" mass="62581">MGWYDGWRDKPFPTLYGEKKTAVTEDILFIGFVYAICVISFSIALIIPGYPSKEIVCNIGQDWEVAHIKNASLPYKSGFRGEIHADVSVKIGLRSVNITLKGKPEEQKLVNNDSRSPVEKINYNERFSWNDEGWVQGRIGFGPAAGLVNREFRDAQIKGTPYPILWVAEYFTLDGEGIRWGRYYRQSGYYTHILIWTAFPLWIITCLLFGMVISYGGFFMILTGLVLLAANITYSSIRNPNELKIPMADDKLLTFSWGWCFTLNAINGCLCTIIGVVIIIIHTFKDEWIFRFFAKDKNREMEEIYAPKEIVRDENVLPLQRVSLAVNDQEVLEEIEGVDVKPFSDDEIFENQWMENTEVKFVKRSIFSKTARSMILRPLPFSRKTIMTLPNEFRQNQNDANEWQMNENEANEWQVDENEGTKLQQNENEGNKLQENDNDEKKQQENKLQVNPKNSDNELLRRKPSIPKKPNMNTKNLESKELKKEVDSAKEIEQGKEDLTPTPRARAKRQVVSDFQIPQDISISMDELEAQHENNNFNEKL</sequence>
<comment type="subcellular location">
    <subcellularLocation>
        <location evidence="1">Membrane</location>
        <topology evidence="1">Multi-pass membrane protein</topology>
    </subcellularLocation>
</comment>
<evidence type="ECO:0000256" key="4">
    <source>
        <dbReference type="ARBA" id="ARBA00022989"/>
    </source>
</evidence>
<feature type="transmembrane region" description="Helical" evidence="8">
    <location>
        <begin position="189"/>
        <end position="212"/>
    </location>
</feature>
<evidence type="ECO:0000256" key="6">
    <source>
        <dbReference type="ARBA" id="ARBA00023180"/>
    </source>
</evidence>
<dbReference type="PANTHER" id="PTHR31158:SF1">
    <property type="entry name" value="DOXA1 FACTOR-RELATED"/>
    <property type="match status" value="1"/>
</dbReference>
<feature type="transmembrane region" description="Helical" evidence="8">
    <location>
        <begin position="27"/>
        <end position="47"/>
    </location>
</feature>
<gene>
    <name evidence="9" type="ORF">DGYR_LOCUS11635</name>
</gene>
<keyword evidence="4 8" id="KW-1133">Transmembrane helix</keyword>
<dbReference type="GO" id="GO:0005789">
    <property type="term" value="C:endoplasmic reticulum membrane"/>
    <property type="evidence" value="ECO:0007669"/>
    <property type="project" value="InterPro"/>
</dbReference>
<dbReference type="EMBL" id="CAJFCJ010000020">
    <property type="protein sequence ID" value="CAD5124033.1"/>
    <property type="molecule type" value="Genomic_DNA"/>
</dbReference>
<dbReference type="AlphaFoldDB" id="A0A7I8W7C2"/>
<dbReference type="GO" id="GO:0015031">
    <property type="term" value="P:protein transport"/>
    <property type="evidence" value="ECO:0007669"/>
    <property type="project" value="InterPro"/>
</dbReference>
<keyword evidence="6" id="KW-0325">Glycoprotein</keyword>
<keyword evidence="3 8" id="KW-0812">Transmembrane</keyword>
<dbReference type="PANTHER" id="PTHR31158">
    <property type="entry name" value="DUAL OXIDASE 2"/>
    <property type="match status" value="1"/>
</dbReference>
<feature type="region of interest" description="Disordered" evidence="7">
    <location>
        <begin position="426"/>
        <end position="511"/>
    </location>
</feature>
<comment type="caution">
    <text evidence="9">The sequence shown here is derived from an EMBL/GenBank/DDBJ whole genome shotgun (WGS) entry which is preliminary data.</text>
</comment>
<organism evidence="9 10">
    <name type="scientific">Dimorphilus gyrociliatus</name>
    <dbReference type="NCBI Taxonomy" id="2664684"/>
    <lineage>
        <taxon>Eukaryota</taxon>
        <taxon>Metazoa</taxon>
        <taxon>Spiralia</taxon>
        <taxon>Lophotrochozoa</taxon>
        <taxon>Annelida</taxon>
        <taxon>Polychaeta</taxon>
        <taxon>Polychaeta incertae sedis</taxon>
        <taxon>Dinophilidae</taxon>
        <taxon>Dimorphilus</taxon>
    </lineage>
</organism>
<reference evidence="9 10" key="1">
    <citation type="submission" date="2020-08" db="EMBL/GenBank/DDBJ databases">
        <authorList>
            <person name="Hejnol A."/>
        </authorList>
    </citation>
    <scope>NUCLEOTIDE SEQUENCE [LARGE SCALE GENOMIC DNA]</scope>
</reference>
<keyword evidence="10" id="KW-1185">Reference proteome</keyword>
<proteinExistence type="inferred from homology"/>
<evidence type="ECO:0000313" key="10">
    <source>
        <dbReference type="Proteomes" id="UP000549394"/>
    </source>
</evidence>
<evidence type="ECO:0000256" key="7">
    <source>
        <dbReference type="SAM" id="MobiDB-lite"/>
    </source>
</evidence>
<dbReference type="InterPro" id="IPR018469">
    <property type="entry name" value="Dual_oxidase_maturation_fac"/>
</dbReference>